<keyword evidence="6" id="KW-1185">Reference proteome</keyword>
<dbReference type="Pfam" id="PF01991">
    <property type="entry name" value="vATP-synt_E"/>
    <property type="match status" value="1"/>
</dbReference>
<dbReference type="GeneID" id="97191527"/>
<dbReference type="Proteomes" id="UP000261080">
    <property type="component" value="Unassembled WGS sequence"/>
</dbReference>
<gene>
    <name evidence="5" type="ORF">DW016_07890</name>
</gene>
<dbReference type="AlphaFoldDB" id="A0A3E3K3B0"/>
<dbReference type="OrthoDB" id="1734087at2"/>
<sequence>MTGLDKMISQILEEAQSLAKEKEAKAAQEADAIRAEAEQETKKQTEAIMKKAEQDVKDYQARLKSADEQKRRTALLAAKQEIIAEVIESAYQKFCSMEPGEYFETIRKMIGTYVLPQEGKILFSEKDLARMPESFPVELARIADERGGKLTVSQETRSMEGGFVLLYNGIEENCSFRAIFDAKRDELQDRVHKVLFF</sequence>
<reference evidence="5 6" key="1">
    <citation type="submission" date="2018-08" db="EMBL/GenBank/DDBJ databases">
        <title>A genome reference for cultivated species of the human gut microbiota.</title>
        <authorList>
            <person name="Zou Y."/>
            <person name="Xue W."/>
            <person name="Luo G."/>
        </authorList>
    </citation>
    <scope>NUCLEOTIDE SEQUENCE [LARGE SCALE GENOMIC DNA]</scope>
    <source>
        <strain evidence="5 6">AF37-2AT</strain>
    </source>
</reference>
<dbReference type="Gene3D" id="1.20.5.620">
    <property type="entry name" value="F1F0 ATP synthase subunit B, membrane domain"/>
    <property type="match status" value="1"/>
</dbReference>
<evidence type="ECO:0000313" key="5">
    <source>
        <dbReference type="EMBL" id="RGE88013.1"/>
    </source>
</evidence>
<name>A0A3E3K3B0_9FIRM</name>
<accession>A0A3E3K3B0</accession>
<evidence type="ECO:0000313" key="6">
    <source>
        <dbReference type="Proteomes" id="UP000261080"/>
    </source>
</evidence>
<evidence type="ECO:0000256" key="4">
    <source>
        <dbReference type="SAM" id="Coils"/>
    </source>
</evidence>
<dbReference type="RefSeq" id="WP_024731554.1">
    <property type="nucleotide sequence ID" value="NZ_CALBAT010000017.1"/>
</dbReference>
<dbReference type="SUPFAM" id="SSF160527">
    <property type="entry name" value="V-type ATPase subunit E-like"/>
    <property type="match status" value="1"/>
</dbReference>
<dbReference type="GO" id="GO:0046961">
    <property type="term" value="F:proton-transporting ATPase activity, rotational mechanism"/>
    <property type="evidence" value="ECO:0007669"/>
    <property type="project" value="InterPro"/>
</dbReference>
<organism evidence="5 6">
    <name type="scientific">Sellimonas intestinalis</name>
    <dbReference type="NCBI Taxonomy" id="1653434"/>
    <lineage>
        <taxon>Bacteria</taxon>
        <taxon>Bacillati</taxon>
        <taxon>Bacillota</taxon>
        <taxon>Clostridia</taxon>
        <taxon>Lachnospirales</taxon>
        <taxon>Lachnospiraceae</taxon>
        <taxon>Sellimonas</taxon>
    </lineage>
</organism>
<feature type="coiled-coil region" evidence="4">
    <location>
        <begin position="8"/>
        <end position="69"/>
    </location>
</feature>
<evidence type="ECO:0000256" key="1">
    <source>
        <dbReference type="ARBA" id="ARBA00005901"/>
    </source>
</evidence>
<proteinExistence type="inferred from homology"/>
<keyword evidence="2" id="KW-0813">Transport</keyword>
<keyword evidence="4" id="KW-0175">Coiled coil</keyword>
<dbReference type="InterPro" id="IPR002842">
    <property type="entry name" value="ATPase_V1_Esu"/>
</dbReference>
<protein>
    <submittedName>
        <fullName evidence="5">Uncharacterized protein</fullName>
    </submittedName>
</protein>
<dbReference type="EMBL" id="QVLX01000003">
    <property type="protein sequence ID" value="RGE88013.1"/>
    <property type="molecule type" value="Genomic_DNA"/>
</dbReference>
<evidence type="ECO:0000256" key="3">
    <source>
        <dbReference type="ARBA" id="ARBA00023065"/>
    </source>
</evidence>
<evidence type="ECO:0000256" key="2">
    <source>
        <dbReference type="ARBA" id="ARBA00022448"/>
    </source>
</evidence>
<comment type="similarity">
    <text evidence="1">Belongs to the V-ATPase E subunit family.</text>
</comment>
<keyword evidence="3" id="KW-0406">Ion transport</keyword>
<comment type="caution">
    <text evidence="5">The sequence shown here is derived from an EMBL/GenBank/DDBJ whole genome shotgun (WGS) entry which is preliminary data.</text>
</comment>
<dbReference type="GO" id="GO:0033178">
    <property type="term" value="C:proton-transporting two-sector ATPase complex, catalytic domain"/>
    <property type="evidence" value="ECO:0007669"/>
    <property type="project" value="InterPro"/>
</dbReference>